<dbReference type="InterPro" id="IPR021104">
    <property type="entry name" value="KfrA_DNA-bd_N"/>
</dbReference>
<dbReference type="Pfam" id="PF11740">
    <property type="entry name" value="KfrA_N"/>
    <property type="match status" value="1"/>
</dbReference>
<dbReference type="Proteomes" id="UP000502415">
    <property type="component" value="Chromosome"/>
</dbReference>
<feature type="domain" description="KfrA N-terminal DNA-binding" evidence="1">
    <location>
        <begin position="20"/>
        <end position="130"/>
    </location>
</feature>
<name>A0A7Z2W159_9BURK</name>
<dbReference type="AlphaFoldDB" id="A0A7Z2W159"/>
<protein>
    <recommendedName>
        <fullName evidence="1">KfrA N-terminal DNA-binding domain-containing protein</fullName>
    </recommendedName>
</protein>
<evidence type="ECO:0000313" key="3">
    <source>
        <dbReference type="Proteomes" id="UP000502415"/>
    </source>
</evidence>
<proteinExistence type="predicted"/>
<dbReference type="RefSeq" id="WP_170205055.1">
    <property type="nucleotide sequence ID" value="NZ_CP051685.1"/>
</dbReference>
<evidence type="ECO:0000313" key="2">
    <source>
        <dbReference type="EMBL" id="QJE02974.1"/>
    </source>
</evidence>
<keyword evidence="3" id="KW-1185">Reference proteome</keyword>
<organism evidence="2 3">
    <name type="scientific">Massilia forsythiae</name>
    <dbReference type="NCBI Taxonomy" id="2728020"/>
    <lineage>
        <taxon>Bacteria</taxon>
        <taxon>Pseudomonadati</taxon>
        <taxon>Pseudomonadota</taxon>
        <taxon>Betaproteobacteria</taxon>
        <taxon>Burkholderiales</taxon>
        <taxon>Oxalobacteraceae</taxon>
        <taxon>Telluria group</taxon>
        <taxon>Massilia</taxon>
    </lineage>
</organism>
<accession>A0A7Z2W159</accession>
<dbReference type="KEGG" id="mfy:HH212_25780"/>
<reference evidence="2 3" key="1">
    <citation type="submission" date="2020-04" db="EMBL/GenBank/DDBJ databases">
        <title>Genome sequencing of novel species.</title>
        <authorList>
            <person name="Heo J."/>
            <person name="Kim S.-J."/>
            <person name="Kim J.-S."/>
            <person name="Hong S.-B."/>
            <person name="Kwon S.-W."/>
        </authorList>
    </citation>
    <scope>NUCLEOTIDE SEQUENCE [LARGE SCALE GENOMIC DNA]</scope>
    <source>
        <strain evidence="2 3">GN2-R2</strain>
    </source>
</reference>
<evidence type="ECO:0000259" key="1">
    <source>
        <dbReference type="Pfam" id="PF11740"/>
    </source>
</evidence>
<dbReference type="EMBL" id="CP051685">
    <property type="protein sequence ID" value="QJE02974.1"/>
    <property type="molecule type" value="Genomic_DNA"/>
</dbReference>
<sequence>MENDHTPTEHPAAGQDVGFDDVAAAATRLQDEGRTVDADAVRAILGAGSTAAIFRHLAAWRASRAVPAAPPPAELPEALLAGLADWARQFADASGAGTRDALAQSEADMAALLDDTERLEGERDGLLAQVAEVGDARDAALAVVSERGETIERLTAELNNARQVAMEALVGKAKDQLAIEGKDAQLADLRAQVERNVTATSALSDARLAAQMELVGATTARDSLAAENQQLRAQIASLRAR</sequence>
<gene>
    <name evidence="2" type="ORF">HH212_25780</name>
</gene>